<organism evidence="2 4">
    <name type="scientific">Didymodactylos carnosus</name>
    <dbReference type="NCBI Taxonomy" id="1234261"/>
    <lineage>
        <taxon>Eukaryota</taxon>
        <taxon>Metazoa</taxon>
        <taxon>Spiralia</taxon>
        <taxon>Gnathifera</taxon>
        <taxon>Rotifera</taxon>
        <taxon>Eurotatoria</taxon>
        <taxon>Bdelloidea</taxon>
        <taxon>Philodinida</taxon>
        <taxon>Philodinidae</taxon>
        <taxon>Didymodactylos</taxon>
    </lineage>
</organism>
<reference evidence="2" key="1">
    <citation type="submission" date="2021-02" db="EMBL/GenBank/DDBJ databases">
        <authorList>
            <person name="Nowell W R."/>
        </authorList>
    </citation>
    <scope>NUCLEOTIDE SEQUENCE</scope>
</reference>
<evidence type="ECO:0000313" key="3">
    <source>
        <dbReference type="EMBL" id="CAF4301775.1"/>
    </source>
</evidence>
<dbReference type="AlphaFoldDB" id="A0A8S2FN25"/>
<feature type="signal peptide" evidence="1">
    <location>
        <begin position="1"/>
        <end position="17"/>
    </location>
</feature>
<gene>
    <name evidence="2" type="ORF">OVA965_LOCUS37508</name>
    <name evidence="3" type="ORF">TMI583_LOCUS38595</name>
</gene>
<sequence length="279" mass="31505">MTNFTLLSLLLVFVVNAARWESSVATIQCVRNCRFLTPLNHGFDLPLSCTERISSNGCFTIIIIDYMTGNVSVSFLTEGSEQQKHNAIYLIEQTVELTFYTKHVKREINTFCFTANCDIDYAKRTIDYLKQLNHQPIFDELSPKLFIPTGTSLSQCYNTNNQPRGCVGKLCEASVPSKASDPGSKQCEQEYNLSFVNIEINTYRAYPSAADYDDNDYEITCNMDLCNGGQTTKDVQEVINKYSKQLSPPPPLSSSSKRIFMTNNNIFNVVFACLLVYII</sequence>
<accession>A0A8S2FN25</accession>
<name>A0A8S2FN25_9BILA</name>
<comment type="caution">
    <text evidence="2">The sequence shown here is derived from an EMBL/GenBank/DDBJ whole genome shotgun (WGS) entry which is preliminary data.</text>
</comment>
<evidence type="ECO:0000313" key="2">
    <source>
        <dbReference type="EMBL" id="CAF1514274.1"/>
    </source>
</evidence>
<dbReference type="Proteomes" id="UP000682733">
    <property type="component" value="Unassembled WGS sequence"/>
</dbReference>
<proteinExistence type="predicted"/>
<evidence type="ECO:0000313" key="4">
    <source>
        <dbReference type="Proteomes" id="UP000677228"/>
    </source>
</evidence>
<dbReference type="EMBL" id="CAJNOK010035534">
    <property type="protein sequence ID" value="CAF1514274.1"/>
    <property type="molecule type" value="Genomic_DNA"/>
</dbReference>
<dbReference type="EMBL" id="CAJOBA010057624">
    <property type="protein sequence ID" value="CAF4301775.1"/>
    <property type="molecule type" value="Genomic_DNA"/>
</dbReference>
<keyword evidence="1" id="KW-0732">Signal</keyword>
<feature type="chain" id="PRO_5036273519" description="Sodefrin-like factor" evidence="1">
    <location>
        <begin position="18"/>
        <end position="279"/>
    </location>
</feature>
<dbReference type="Proteomes" id="UP000677228">
    <property type="component" value="Unassembled WGS sequence"/>
</dbReference>
<protein>
    <recommendedName>
        <fullName evidence="5">Sodefrin-like factor</fullName>
    </recommendedName>
</protein>
<evidence type="ECO:0008006" key="5">
    <source>
        <dbReference type="Google" id="ProtNLM"/>
    </source>
</evidence>
<evidence type="ECO:0000256" key="1">
    <source>
        <dbReference type="SAM" id="SignalP"/>
    </source>
</evidence>